<accession>A0A2M4D970</accession>
<evidence type="ECO:0000313" key="1">
    <source>
        <dbReference type="EMBL" id="MBW74077.1"/>
    </source>
</evidence>
<sequence length="102" mass="11146">MCVTALPLTIVFIGVRFGRSVEHTNTPVKSGRGLAAFIITIIIINVREVSSIPQEHTDGSGCPGNDRQCAPRGPRFLIINYDRQLSYDRPLRCGHTAAVRVG</sequence>
<dbReference type="AlphaFoldDB" id="A0A2M4D970"/>
<organism evidence="1">
    <name type="scientific">Anopheles darlingi</name>
    <name type="common">Mosquito</name>
    <dbReference type="NCBI Taxonomy" id="43151"/>
    <lineage>
        <taxon>Eukaryota</taxon>
        <taxon>Metazoa</taxon>
        <taxon>Ecdysozoa</taxon>
        <taxon>Arthropoda</taxon>
        <taxon>Hexapoda</taxon>
        <taxon>Insecta</taxon>
        <taxon>Pterygota</taxon>
        <taxon>Neoptera</taxon>
        <taxon>Endopterygota</taxon>
        <taxon>Diptera</taxon>
        <taxon>Nematocera</taxon>
        <taxon>Culicoidea</taxon>
        <taxon>Culicidae</taxon>
        <taxon>Anophelinae</taxon>
        <taxon>Anopheles</taxon>
    </lineage>
</organism>
<proteinExistence type="predicted"/>
<reference evidence="1" key="1">
    <citation type="submission" date="2018-01" db="EMBL/GenBank/DDBJ databases">
        <title>An insight into the sialome of Amazonian anophelines.</title>
        <authorList>
            <person name="Ribeiro J.M."/>
            <person name="Scarpassa V."/>
            <person name="Calvo E."/>
        </authorList>
    </citation>
    <scope>NUCLEOTIDE SEQUENCE</scope>
</reference>
<dbReference type="EMBL" id="GGFL01009899">
    <property type="protein sequence ID" value="MBW74077.1"/>
    <property type="molecule type" value="Transcribed_RNA"/>
</dbReference>
<protein>
    <submittedName>
        <fullName evidence="1">Putative secreted protein</fullName>
    </submittedName>
</protein>
<name>A0A2M4D970_ANODA</name>